<name>A0ABR1Z1Z3_9PEZI</name>
<evidence type="ECO:0000313" key="4">
    <source>
        <dbReference type="EMBL" id="KAK8246202.1"/>
    </source>
</evidence>
<dbReference type="Gene3D" id="3.50.50.60">
    <property type="entry name" value="FAD/NAD(P)-binding domain"/>
    <property type="match status" value="1"/>
</dbReference>
<sequence length="564" mass="63182">MEELDLVVIGAGWHGLAAAKTYIQLHPSENVVVIDSASSIGGVWCKERLYPGLKSNNMLGTYEFSDFPMEERVYGIKKGEHMPGFVLQRYLFDYAERFIHGRIRLETKVETAEQDESGAWILSAVSDYGKWNIRTKRLILATGVTSEASMPQFEGHESFAAPIFHAKDFRQRDDTLLTSRSVVVVGGAKSAWDAAYAFAEAGIFVDLIIRENGRGPIWMAPPYVTPLKRWLESLLVTRLLTWFSPCIWGDEDGYGFIRRLLHRTWLGRKIVSGFWTILANDVKQLNAYDAHAETAKLKPWHSAFWSASSLSILNYPTDFFAHVRSRQIRVHIASITHLSHKTVHLSDGQTLPADALLCATGWKKSPPISFLPEGSATAASLGLPHSTKLASPDVAKANATILSQFPSLANQPSVPQGPERNDTSHPYRLYRLIAPPSQTCSKRTLAFAGMTMTTSTALMAQTQALWISAYFDGALTRNPHDAAAATWSALLHSQFGRWRYPCGYGAWVPDFVFDAIPYVDMLLRDLGLETRRKGSWWRDIIVPYGVADYRGLVDEWTEKRNSRP</sequence>
<evidence type="ECO:0000313" key="5">
    <source>
        <dbReference type="Proteomes" id="UP001492380"/>
    </source>
</evidence>
<keyword evidence="5" id="KW-1185">Reference proteome</keyword>
<dbReference type="Pfam" id="PF13738">
    <property type="entry name" value="Pyr_redox_3"/>
    <property type="match status" value="1"/>
</dbReference>
<organism evidence="4 5">
    <name type="scientific">Phyllosticta capitalensis</name>
    <dbReference type="NCBI Taxonomy" id="121624"/>
    <lineage>
        <taxon>Eukaryota</taxon>
        <taxon>Fungi</taxon>
        <taxon>Dikarya</taxon>
        <taxon>Ascomycota</taxon>
        <taxon>Pezizomycotina</taxon>
        <taxon>Dothideomycetes</taxon>
        <taxon>Dothideomycetes incertae sedis</taxon>
        <taxon>Botryosphaeriales</taxon>
        <taxon>Phyllostictaceae</taxon>
        <taxon>Phyllosticta</taxon>
    </lineage>
</organism>
<evidence type="ECO:0000256" key="2">
    <source>
        <dbReference type="ARBA" id="ARBA00022827"/>
    </source>
</evidence>
<dbReference type="SUPFAM" id="SSF51905">
    <property type="entry name" value="FAD/NAD(P)-binding domain"/>
    <property type="match status" value="2"/>
</dbReference>
<keyword evidence="2" id="KW-0274">FAD</keyword>
<evidence type="ECO:0000256" key="1">
    <source>
        <dbReference type="ARBA" id="ARBA00022630"/>
    </source>
</evidence>
<protein>
    <submittedName>
        <fullName evidence="4">Uncharacterized protein</fullName>
    </submittedName>
</protein>
<dbReference type="EMBL" id="JBBWRZ010000001">
    <property type="protein sequence ID" value="KAK8246202.1"/>
    <property type="molecule type" value="Genomic_DNA"/>
</dbReference>
<dbReference type="PANTHER" id="PTHR23023">
    <property type="entry name" value="DIMETHYLANILINE MONOOXYGENASE"/>
    <property type="match status" value="1"/>
</dbReference>
<proteinExistence type="predicted"/>
<dbReference type="Proteomes" id="UP001492380">
    <property type="component" value="Unassembled WGS sequence"/>
</dbReference>
<keyword evidence="3" id="KW-0560">Oxidoreductase</keyword>
<keyword evidence="1" id="KW-0285">Flavoprotein</keyword>
<accession>A0ABR1Z1Z3</accession>
<comment type="caution">
    <text evidence="4">The sequence shown here is derived from an EMBL/GenBank/DDBJ whole genome shotgun (WGS) entry which is preliminary data.</text>
</comment>
<reference evidence="4 5" key="1">
    <citation type="submission" date="2024-04" db="EMBL/GenBank/DDBJ databases">
        <title>Phyllosticta paracitricarpa is synonymous to the EU quarantine fungus P. citricarpa based on phylogenomic analyses.</title>
        <authorList>
            <consortium name="Lawrence Berkeley National Laboratory"/>
            <person name="Van Ingen-Buijs V.A."/>
            <person name="Van Westerhoven A.C."/>
            <person name="Haridas S."/>
            <person name="Skiadas P."/>
            <person name="Martin F."/>
            <person name="Groenewald J.Z."/>
            <person name="Crous P.W."/>
            <person name="Seidl M.F."/>
        </authorList>
    </citation>
    <scope>NUCLEOTIDE SEQUENCE [LARGE SCALE GENOMIC DNA]</scope>
    <source>
        <strain evidence="4 5">CBS 123374</strain>
    </source>
</reference>
<dbReference type="InterPro" id="IPR050346">
    <property type="entry name" value="FMO-like"/>
</dbReference>
<gene>
    <name evidence="4" type="ORF">HDK90DRAFT_1922</name>
</gene>
<dbReference type="InterPro" id="IPR036188">
    <property type="entry name" value="FAD/NAD-bd_sf"/>
</dbReference>
<evidence type="ECO:0000256" key="3">
    <source>
        <dbReference type="ARBA" id="ARBA00023002"/>
    </source>
</evidence>